<evidence type="ECO:0000313" key="1">
    <source>
        <dbReference type="EMBL" id="KGN57544.1"/>
    </source>
</evidence>
<reference evidence="1 2" key="1">
    <citation type="journal article" date="2009" name="Nat. Genet.">
        <title>The genome of the cucumber, Cucumis sativus L.</title>
        <authorList>
            <person name="Huang S."/>
            <person name="Li R."/>
            <person name="Zhang Z."/>
            <person name="Li L."/>
            <person name="Gu X."/>
            <person name="Fan W."/>
            <person name="Lucas W.J."/>
            <person name="Wang X."/>
            <person name="Xie B."/>
            <person name="Ni P."/>
            <person name="Ren Y."/>
            <person name="Zhu H."/>
            <person name="Li J."/>
            <person name="Lin K."/>
            <person name="Jin W."/>
            <person name="Fei Z."/>
            <person name="Li G."/>
            <person name="Staub J."/>
            <person name="Kilian A."/>
            <person name="van der Vossen E.A."/>
            <person name="Wu Y."/>
            <person name="Guo J."/>
            <person name="He J."/>
            <person name="Jia Z."/>
            <person name="Ren Y."/>
            <person name="Tian G."/>
            <person name="Lu Y."/>
            <person name="Ruan J."/>
            <person name="Qian W."/>
            <person name="Wang M."/>
            <person name="Huang Q."/>
            <person name="Li B."/>
            <person name="Xuan Z."/>
            <person name="Cao J."/>
            <person name="Asan"/>
            <person name="Wu Z."/>
            <person name="Zhang J."/>
            <person name="Cai Q."/>
            <person name="Bai Y."/>
            <person name="Zhao B."/>
            <person name="Han Y."/>
            <person name="Li Y."/>
            <person name="Li X."/>
            <person name="Wang S."/>
            <person name="Shi Q."/>
            <person name="Liu S."/>
            <person name="Cho W.K."/>
            <person name="Kim J.Y."/>
            <person name="Xu Y."/>
            <person name="Heller-Uszynska K."/>
            <person name="Miao H."/>
            <person name="Cheng Z."/>
            <person name="Zhang S."/>
            <person name="Wu J."/>
            <person name="Yang Y."/>
            <person name="Kang H."/>
            <person name="Li M."/>
            <person name="Liang H."/>
            <person name="Ren X."/>
            <person name="Shi Z."/>
            <person name="Wen M."/>
            <person name="Jian M."/>
            <person name="Yang H."/>
            <person name="Zhang G."/>
            <person name="Yang Z."/>
            <person name="Chen R."/>
            <person name="Liu S."/>
            <person name="Li J."/>
            <person name="Ma L."/>
            <person name="Liu H."/>
            <person name="Zhou Y."/>
            <person name="Zhao J."/>
            <person name="Fang X."/>
            <person name="Li G."/>
            <person name="Fang L."/>
            <person name="Li Y."/>
            <person name="Liu D."/>
            <person name="Zheng H."/>
            <person name="Zhang Y."/>
            <person name="Qin N."/>
            <person name="Li Z."/>
            <person name="Yang G."/>
            <person name="Yang S."/>
            <person name="Bolund L."/>
            <person name="Kristiansen K."/>
            <person name="Zheng H."/>
            <person name="Li S."/>
            <person name="Zhang X."/>
            <person name="Yang H."/>
            <person name="Wang J."/>
            <person name="Sun R."/>
            <person name="Zhang B."/>
            <person name="Jiang S."/>
            <person name="Wang J."/>
            <person name="Du Y."/>
            <person name="Li S."/>
        </authorList>
    </citation>
    <scope>NUCLEOTIDE SEQUENCE [LARGE SCALE GENOMIC DNA]</scope>
    <source>
        <strain evidence="2">cv. 9930</strain>
    </source>
</reference>
<accession>A0A0A0L9A6</accession>
<dbReference type="EMBL" id="CM002924">
    <property type="protein sequence ID" value="KGN57544.1"/>
    <property type="molecule type" value="Genomic_DNA"/>
</dbReference>
<reference evidence="1 2" key="2">
    <citation type="journal article" date="2009" name="PLoS ONE">
        <title>An integrated genetic and cytogenetic map of the cucumber genome.</title>
        <authorList>
            <person name="Ren Y."/>
            <person name="Zhang Z."/>
            <person name="Liu J."/>
            <person name="Staub J.E."/>
            <person name="Han Y."/>
            <person name="Cheng Z."/>
            <person name="Li X."/>
            <person name="Lu J."/>
            <person name="Miao H."/>
            <person name="Kang H."/>
            <person name="Xie B."/>
            <person name="Gu X."/>
            <person name="Wang X."/>
            <person name="Du Y."/>
            <person name="Jin W."/>
            <person name="Huang S."/>
        </authorList>
    </citation>
    <scope>NUCLEOTIDE SEQUENCE [LARGE SCALE GENOMIC DNA]</scope>
    <source>
        <strain evidence="2">cv. 9930</strain>
    </source>
</reference>
<protein>
    <submittedName>
        <fullName evidence="1">Uncharacterized protein</fullName>
    </submittedName>
</protein>
<organism evidence="1 2">
    <name type="scientific">Cucumis sativus</name>
    <name type="common">Cucumber</name>
    <dbReference type="NCBI Taxonomy" id="3659"/>
    <lineage>
        <taxon>Eukaryota</taxon>
        <taxon>Viridiplantae</taxon>
        <taxon>Streptophyta</taxon>
        <taxon>Embryophyta</taxon>
        <taxon>Tracheophyta</taxon>
        <taxon>Spermatophyta</taxon>
        <taxon>Magnoliopsida</taxon>
        <taxon>eudicotyledons</taxon>
        <taxon>Gunneridae</taxon>
        <taxon>Pentapetalae</taxon>
        <taxon>rosids</taxon>
        <taxon>fabids</taxon>
        <taxon>Cucurbitales</taxon>
        <taxon>Cucurbitaceae</taxon>
        <taxon>Benincaseae</taxon>
        <taxon>Cucumis</taxon>
    </lineage>
</organism>
<dbReference type="Proteomes" id="UP000029981">
    <property type="component" value="Chromosome 3"/>
</dbReference>
<sequence>MGKGNNSQKERKCGCCHTKILVSVRLNPLHCPPSFATTDGSDAFPNSKSHIIVLHFQPFDSNNHLEKHNTLLFVV</sequence>
<name>A0A0A0L9A6_CUCSA</name>
<reference evidence="1 2" key="3">
    <citation type="journal article" date="2010" name="BMC Genomics">
        <title>Transcriptome sequencing and comparative analysis of cucumber flowers with different sex types.</title>
        <authorList>
            <person name="Guo S."/>
            <person name="Zheng Y."/>
            <person name="Joung J.G."/>
            <person name="Liu S."/>
            <person name="Zhang Z."/>
            <person name="Crasta O.R."/>
            <person name="Sobral B.W."/>
            <person name="Xu Y."/>
            <person name="Huang S."/>
            <person name="Fei Z."/>
        </authorList>
    </citation>
    <scope>NUCLEOTIDE SEQUENCE [LARGE SCALE GENOMIC DNA]</scope>
    <source>
        <strain evidence="2">cv. 9930</strain>
    </source>
</reference>
<dbReference type="Gramene" id="KGN57544">
    <property type="protein sequence ID" value="KGN57544"/>
    <property type="gene ID" value="Csa_3G207930"/>
</dbReference>
<evidence type="ECO:0000313" key="2">
    <source>
        <dbReference type="Proteomes" id="UP000029981"/>
    </source>
</evidence>
<keyword evidence="2" id="KW-1185">Reference proteome</keyword>
<reference evidence="1 2" key="4">
    <citation type="journal article" date="2011" name="BMC Genomics">
        <title>RNA-Seq improves annotation of protein-coding genes in the cucumber genome.</title>
        <authorList>
            <person name="Li Z."/>
            <person name="Zhang Z."/>
            <person name="Yan P."/>
            <person name="Huang S."/>
            <person name="Fei Z."/>
            <person name="Lin K."/>
        </authorList>
    </citation>
    <scope>NUCLEOTIDE SEQUENCE [LARGE SCALE GENOMIC DNA]</scope>
    <source>
        <strain evidence="2">cv. 9930</strain>
    </source>
</reference>
<proteinExistence type="predicted"/>
<dbReference type="AlphaFoldDB" id="A0A0A0L9A6"/>
<gene>
    <name evidence="1" type="ORF">Csa_3G207930</name>
</gene>